<sequence length="400" mass="46048">MPPDLNWDILFEILSAISDEIICLEENSKPARRLLSLMGTCRTLYKVGMPKLRKSDICIGSATLPRAVKFTDFILRDTSWPPCLKSLTVMTMMYSTWSRRNHSASRTNLALNMERILRQAPNLSSLEMDDAESLFSLTSRLGRAVSSLTKLNSIALHCVGDKTIAGLQKLRSPLTSVNLDFETYDSDLKDLDFLTYRKVHLTSLELSRTDDMAFCRTRYQNVHTLNIHSREPIHVRSVMTCFPNVKNFKWDPELDVKFDEDFAEERHASRDRDDNDDVDYSWKALGTLSADVFPCHALRLRGCHVRLWQGINLRPAELRLFGEALNEIRPTSLRMMLRLENWKTDMARLGDMYPLLVDITHLHITLDFTRCQLDLSTFMNLSDSFRGPRSFICTSNLIID</sequence>
<evidence type="ECO:0000313" key="2">
    <source>
        <dbReference type="Proteomes" id="UP000813824"/>
    </source>
</evidence>
<proteinExistence type="predicted"/>
<organism evidence="1 2">
    <name type="scientific">Cristinia sonorae</name>
    <dbReference type="NCBI Taxonomy" id="1940300"/>
    <lineage>
        <taxon>Eukaryota</taxon>
        <taxon>Fungi</taxon>
        <taxon>Dikarya</taxon>
        <taxon>Basidiomycota</taxon>
        <taxon>Agaricomycotina</taxon>
        <taxon>Agaricomycetes</taxon>
        <taxon>Agaricomycetidae</taxon>
        <taxon>Agaricales</taxon>
        <taxon>Pleurotineae</taxon>
        <taxon>Stephanosporaceae</taxon>
        <taxon>Cristinia</taxon>
    </lineage>
</organism>
<dbReference type="Proteomes" id="UP000813824">
    <property type="component" value="Unassembled WGS sequence"/>
</dbReference>
<evidence type="ECO:0008006" key="3">
    <source>
        <dbReference type="Google" id="ProtNLM"/>
    </source>
</evidence>
<gene>
    <name evidence="1" type="ORF">BXZ70DRAFT_568907</name>
</gene>
<dbReference type="EMBL" id="JAEVFJ010000046">
    <property type="protein sequence ID" value="KAH8084322.1"/>
    <property type="molecule type" value="Genomic_DNA"/>
</dbReference>
<dbReference type="AlphaFoldDB" id="A0A8K0UFZ1"/>
<evidence type="ECO:0000313" key="1">
    <source>
        <dbReference type="EMBL" id="KAH8084322.1"/>
    </source>
</evidence>
<name>A0A8K0UFZ1_9AGAR</name>
<accession>A0A8K0UFZ1</accession>
<keyword evidence="2" id="KW-1185">Reference proteome</keyword>
<dbReference type="OrthoDB" id="2750183at2759"/>
<reference evidence="1" key="1">
    <citation type="journal article" date="2021" name="New Phytol.">
        <title>Evolutionary innovations through gain and loss of genes in the ectomycorrhizal Boletales.</title>
        <authorList>
            <person name="Wu G."/>
            <person name="Miyauchi S."/>
            <person name="Morin E."/>
            <person name="Kuo A."/>
            <person name="Drula E."/>
            <person name="Varga T."/>
            <person name="Kohler A."/>
            <person name="Feng B."/>
            <person name="Cao Y."/>
            <person name="Lipzen A."/>
            <person name="Daum C."/>
            <person name="Hundley H."/>
            <person name="Pangilinan J."/>
            <person name="Johnson J."/>
            <person name="Barry K."/>
            <person name="LaButti K."/>
            <person name="Ng V."/>
            <person name="Ahrendt S."/>
            <person name="Min B."/>
            <person name="Choi I.G."/>
            <person name="Park H."/>
            <person name="Plett J.M."/>
            <person name="Magnuson J."/>
            <person name="Spatafora J.W."/>
            <person name="Nagy L.G."/>
            <person name="Henrissat B."/>
            <person name="Grigoriev I.V."/>
            <person name="Yang Z.L."/>
            <person name="Xu J."/>
            <person name="Martin F.M."/>
        </authorList>
    </citation>
    <scope>NUCLEOTIDE SEQUENCE</scope>
    <source>
        <strain evidence="1">KKN 215</strain>
    </source>
</reference>
<protein>
    <recommendedName>
        <fullName evidence="3">F-box domain-containing protein</fullName>
    </recommendedName>
</protein>
<comment type="caution">
    <text evidence="1">The sequence shown here is derived from an EMBL/GenBank/DDBJ whole genome shotgun (WGS) entry which is preliminary data.</text>
</comment>